<keyword evidence="3" id="KW-1185">Reference proteome</keyword>
<accession>A0A6G1CR67</accession>
<organism evidence="2 3">
    <name type="scientific">Oryza meyeriana var. granulata</name>
    <dbReference type="NCBI Taxonomy" id="110450"/>
    <lineage>
        <taxon>Eukaryota</taxon>
        <taxon>Viridiplantae</taxon>
        <taxon>Streptophyta</taxon>
        <taxon>Embryophyta</taxon>
        <taxon>Tracheophyta</taxon>
        <taxon>Spermatophyta</taxon>
        <taxon>Magnoliopsida</taxon>
        <taxon>Liliopsida</taxon>
        <taxon>Poales</taxon>
        <taxon>Poaceae</taxon>
        <taxon>BOP clade</taxon>
        <taxon>Oryzoideae</taxon>
        <taxon>Oryzeae</taxon>
        <taxon>Oryzinae</taxon>
        <taxon>Oryza</taxon>
        <taxon>Oryza meyeriana</taxon>
    </lineage>
</organism>
<evidence type="ECO:0000313" key="3">
    <source>
        <dbReference type="Proteomes" id="UP000479710"/>
    </source>
</evidence>
<dbReference type="Proteomes" id="UP000479710">
    <property type="component" value="Unassembled WGS sequence"/>
</dbReference>
<feature type="compositionally biased region" description="Basic residues" evidence="1">
    <location>
        <begin position="35"/>
        <end position="49"/>
    </location>
</feature>
<protein>
    <submittedName>
        <fullName evidence="2">Uncharacterized protein</fullName>
    </submittedName>
</protein>
<name>A0A6G1CR67_9ORYZ</name>
<dbReference type="EMBL" id="SPHZ02000008">
    <property type="protein sequence ID" value="KAF0902597.1"/>
    <property type="molecule type" value="Genomic_DNA"/>
</dbReference>
<evidence type="ECO:0000256" key="1">
    <source>
        <dbReference type="SAM" id="MobiDB-lite"/>
    </source>
</evidence>
<sequence length="63" mass="6865">MVSGHDARIARRSAWRPQRDAAGRQGCVMLGRGAARMRRRGPGRARRGRGGPARWRGRAGSVA</sequence>
<comment type="caution">
    <text evidence="2">The sequence shown here is derived from an EMBL/GenBank/DDBJ whole genome shotgun (WGS) entry which is preliminary data.</text>
</comment>
<feature type="region of interest" description="Disordered" evidence="1">
    <location>
        <begin position="1"/>
        <end position="63"/>
    </location>
</feature>
<dbReference type="AlphaFoldDB" id="A0A6G1CR67"/>
<gene>
    <name evidence="2" type="ORF">E2562_018091</name>
</gene>
<reference evidence="2 3" key="1">
    <citation type="submission" date="2019-11" db="EMBL/GenBank/DDBJ databases">
        <title>Whole genome sequence of Oryza granulata.</title>
        <authorList>
            <person name="Li W."/>
        </authorList>
    </citation>
    <scope>NUCLEOTIDE SEQUENCE [LARGE SCALE GENOMIC DNA]</scope>
    <source>
        <strain evidence="3">cv. Menghai</strain>
        <tissue evidence="2">Leaf</tissue>
    </source>
</reference>
<proteinExistence type="predicted"/>
<feature type="compositionally biased region" description="Low complexity" evidence="1">
    <location>
        <begin position="52"/>
        <end position="63"/>
    </location>
</feature>
<evidence type="ECO:0000313" key="2">
    <source>
        <dbReference type="EMBL" id="KAF0902597.1"/>
    </source>
</evidence>